<dbReference type="AlphaFoldDB" id="S4NVS3"/>
<name>S4NVS3_9NEOP</name>
<sequence length="67" mass="7987">MVDMKLMHGSHRRHSLRLIVYDASTRTSSSYNYSHYMAFSIHTHLVYLHANEYVNACRISHTRHPVW</sequence>
<organism evidence="1">
    <name type="scientific">Pararge aegeria</name>
    <name type="common">speckled wood butterfly</name>
    <dbReference type="NCBI Taxonomy" id="116150"/>
    <lineage>
        <taxon>Eukaryota</taxon>
        <taxon>Metazoa</taxon>
        <taxon>Ecdysozoa</taxon>
        <taxon>Arthropoda</taxon>
        <taxon>Hexapoda</taxon>
        <taxon>Insecta</taxon>
        <taxon>Pterygota</taxon>
        <taxon>Neoptera</taxon>
        <taxon>Endopterygota</taxon>
        <taxon>Lepidoptera</taxon>
        <taxon>Glossata</taxon>
        <taxon>Ditrysia</taxon>
        <taxon>Papilionoidea</taxon>
        <taxon>Nymphalidae</taxon>
        <taxon>Satyrinae</taxon>
        <taxon>Satyrini</taxon>
        <taxon>Parargina</taxon>
        <taxon>Pararge</taxon>
    </lineage>
</organism>
<dbReference type="EMBL" id="GAIX01014845">
    <property type="protein sequence ID" value="JAA77715.1"/>
    <property type="molecule type" value="Transcribed_RNA"/>
</dbReference>
<proteinExistence type="predicted"/>
<reference evidence="1" key="2">
    <citation type="submission" date="2013-05" db="EMBL/GenBank/DDBJ databases">
        <authorList>
            <person name="Carter J.-M."/>
            <person name="Baker S.C."/>
            <person name="Pink R."/>
            <person name="Carter D.R.F."/>
            <person name="Collins A."/>
            <person name="Tomlin J."/>
            <person name="Gibbs M."/>
            <person name="Breuker C.J."/>
        </authorList>
    </citation>
    <scope>NUCLEOTIDE SEQUENCE</scope>
    <source>
        <tissue evidence="1">Ovary</tissue>
    </source>
</reference>
<evidence type="ECO:0000313" key="1">
    <source>
        <dbReference type="EMBL" id="JAA77715.1"/>
    </source>
</evidence>
<accession>S4NVS3</accession>
<protein>
    <submittedName>
        <fullName evidence="1">Uncharacterized protein</fullName>
    </submittedName>
</protein>
<reference evidence="1" key="1">
    <citation type="journal article" date="2013" name="BMC Genomics">
        <title>Unscrambling butterfly oogenesis.</title>
        <authorList>
            <person name="Carter J.M."/>
            <person name="Baker S.C."/>
            <person name="Pink R."/>
            <person name="Carter D.R."/>
            <person name="Collins A."/>
            <person name="Tomlin J."/>
            <person name="Gibbs M."/>
            <person name="Breuker C.J."/>
        </authorList>
    </citation>
    <scope>NUCLEOTIDE SEQUENCE</scope>
    <source>
        <tissue evidence="1">Ovary</tissue>
    </source>
</reference>